<proteinExistence type="predicted"/>
<dbReference type="Proteomes" id="UP000245379">
    <property type="component" value="Unassembled WGS sequence"/>
</dbReference>
<dbReference type="InterPro" id="IPR016181">
    <property type="entry name" value="Acyl_CoA_acyltransferase"/>
</dbReference>
<dbReference type="InterPro" id="IPR000182">
    <property type="entry name" value="GNAT_dom"/>
</dbReference>
<comment type="caution">
    <text evidence="2">The sequence shown here is derived from an EMBL/GenBank/DDBJ whole genome shotgun (WGS) entry which is preliminary data.</text>
</comment>
<dbReference type="GO" id="GO:0016747">
    <property type="term" value="F:acyltransferase activity, transferring groups other than amino-acyl groups"/>
    <property type="evidence" value="ECO:0007669"/>
    <property type="project" value="InterPro"/>
</dbReference>
<dbReference type="PROSITE" id="PS51186">
    <property type="entry name" value="GNAT"/>
    <property type="match status" value="1"/>
</dbReference>
<dbReference type="CDD" id="cd04301">
    <property type="entry name" value="NAT_SF"/>
    <property type="match status" value="1"/>
</dbReference>
<keyword evidence="3" id="KW-1185">Reference proteome</keyword>
<keyword evidence="2" id="KW-0808">Transferase</keyword>
<dbReference type="OrthoDB" id="1450704at2"/>
<protein>
    <submittedName>
        <fullName evidence="2">GNAT family N-acetyltransferase</fullName>
    </submittedName>
</protein>
<dbReference type="AlphaFoldDB" id="A0A317EJ42"/>
<dbReference type="Gene3D" id="3.40.630.30">
    <property type="match status" value="1"/>
</dbReference>
<evidence type="ECO:0000259" key="1">
    <source>
        <dbReference type="PROSITE" id="PS51186"/>
    </source>
</evidence>
<gene>
    <name evidence="2" type="ORF">DHW03_15235</name>
</gene>
<evidence type="ECO:0000313" key="3">
    <source>
        <dbReference type="Proteomes" id="UP000245379"/>
    </source>
</evidence>
<evidence type="ECO:0000313" key="2">
    <source>
        <dbReference type="EMBL" id="PWS26147.1"/>
    </source>
</evidence>
<reference evidence="2 3" key="1">
    <citation type="submission" date="2018-05" db="EMBL/GenBank/DDBJ databases">
        <title>Pedobacter paludis sp. nov., isolated from wetland soil.</title>
        <authorList>
            <person name="Zhang Y."/>
            <person name="Wang G."/>
        </authorList>
    </citation>
    <scope>NUCLEOTIDE SEQUENCE [LARGE SCALE GENOMIC DNA]</scope>
    <source>
        <strain evidence="2 3">KCTC22721</strain>
    </source>
</reference>
<sequence>MEEQIAYDTFQMEDSEPLLKMGIKLWKDYTEPELKKQLQNVFLSDNQRILLAKNPKGIAVGFSIFSIRQDYVEGAEKTPTGYLEGIYVEPEFRKKGIAKKFLQIGEEWLKVNNCTQIGSDTWLNDKESRKFHKKIGFLEEDELVHFLKKIT</sequence>
<accession>A0A317EJ42</accession>
<name>A0A317EJ42_9SPHI</name>
<dbReference type="Pfam" id="PF00583">
    <property type="entry name" value="Acetyltransf_1"/>
    <property type="match status" value="1"/>
</dbReference>
<organism evidence="2 3">
    <name type="scientific">Pedobacter yonginense</name>
    <dbReference type="NCBI Taxonomy" id="651869"/>
    <lineage>
        <taxon>Bacteria</taxon>
        <taxon>Pseudomonadati</taxon>
        <taxon>Bacteroidota</taxon>
        <taxon>Sphingobacteriia</taxon>
        <taxon>Sphingobacteriales</taxon>
        <taxon>Sphingobacteriaceae</taxon>
        <taxon>Pedobacter</taxon>
    </lineage>
</organism>
<dbReference type="SUPFAM" id="SSF55729">
    <property type="entry name" value="Acyl-CoA N-acyltransferases (Nat)"/>
    <property type="match status" value="1"/>
</dbReference>
<feature type="domain" description="N-acetyltransferase" evidence="1">
    <location>
        <begin position="5"/>
        <end position="151"/>
    </location>
</feature>
<dbReference type="EMBL" id="QGNZ01000004">
    <property type="protein sequence ID" value="PWS26147.1"/>
    <property type="molecule type" value="Genomic_DNA"/>
</dbReference>
<dbReference type="RefSeq" id="WP_109926712.1">
    <property type="nucleotide sequence ID" value="NZ_QGNZ01000004.1"/>
</dbReference>